<organism evidence="1">
    <name type="scientific">uncultured Caudovirales phage</name>
    <dbReference type="NCBI Taxonomy" id="2100421"/>
    <lineage>
        <taxon>Viruses</taxon>
        <taxon>Duplodnaviria</taxon>
        <taxon>Heunggongvirae</taxon>
        <taxon>Uroviricota</taxon>
        <taxon>Caudoviricetes</taxon>
        <taxon>Peduoviridae</taxon>
        <taxon>Maltschvirus</taxon>
        <taxon>Maltschvirus maltsch</taxon>
    </lineage>
</organism>
<evidence type="ECO:0000313" key="1">
    <source>
        <dbReference type="EMBL" id="CAB4194876.1"/>
    </source>
</evidence>
<gene>
    <name evidence="1" type="ORF">UFOVP1281_7</name>
</gene>
<sequence>MTTIAEDIRKPLADALAGVGASVYAVAPEALIAPAAAIMPGSPYLESTLIGKDTVRVKVNLIITGAVAYNANSGALDNLEKLMIDILGAMPSGYEVGDVTRPGVTTVGTGNFLTADLSVATYYTQEN</sequence>
<protein>
    <submittedName>
        <fullName evidence="1">Uncharacterized protein</fullName>
    </submittedName>
</protein>
<name>A0A6J5RKP8_9CAUD</name>
<proteinExistence type="predicted"/>
<dbReference type="EMBL" id="LR797227">
    <property type="protein sequence ID" value="CAB4194876.1"/>
    <property type="molecule type" value="Genomic_DNA"/>
</dbReference>
<reference evidence="1" key="1">
    <citation type="submission" date="2020-05" db="EMBL/GenBank/DDBJ databases">
        <authorList>
            <person name="Chiriac C."/>
            <person name="Salcher M."/>
            <person name="Ghai R."/>
            <person name="Kavagutti S V."/>
        </authorList>
    </citation>
    <scope>NUCLEOTIDE SEQUENCE</scope>
</reference>
<accession>A0A6J5RKP8</accession>